<dbReference type="Proteomes" id="UP000288587">
    <property type="component" value="Unassembled WGS sequence"/>
</dbReference>
<dbReference type="OrthoDB" id="9806524at2"/>
<dbReference type="InterPro" id="IPR010836">
    <property type="entry name" value="SapC"/>
</dbReference>
<accession>A0A3S2WM41</accession>
<dbReference type="EMBL" id="SACM01000005">
    <property type="protein sequence ID" value="RVT83080.1"/>
    <property type="molecule type" value="Genomic_DNA"/>
</dbReference>
<gene>
    <name evidence="1" type="ORF">EOD73_16110</name>
</gene>
<evidence type="ECO:0000313" key="2">
    <source>
        <dbReference type="Proteomes" id="UP000288587"/>
    </source>
</evidence>
<organism evidence="1 2">
    <name type="scientific">Inhella crocodyli</name>
    <dbReference type="NCBI Taxonomy" id="2499851"/>
    <lineage>
        <taxon>Bacteria</taxon>
        <taxon>Pseudomonadati</taxon>
        <taxon>Pseudomonadota</taxon>
        <taxon>Betaproteobacteria</taxon>
        <taxon>Burkholderiales</taxon>
        <taxon>Sphaerotilaceae</taxon>
        <taxon>Inhella</taxon>
    </lineage>
</organism>
<proteinExistence type="predicted"/>
<keyword evidence="2" id="KW-1185">Reference proteome</keyword>
<evidence type="ECO:0000313" key="1">
    <source>
        <dbReference type="EMBL" id="RVT83080.1"/>
    </source>
</evidence>
<dbReference type="AlphaFoldDB" id="A0A3S2WM41"/>
<comment type="caution">
    <text evidence="1">The sequence shown here is derived from an EMBL/GenBank/DDBJ whole genome shotgun (WGS) entry which is preliminary data.</text>
</comment>
<name>A0A3S2WM41_9BURK</name>
<reference evidence="1 2" key="1">
    <citation type="submission" date="2019-01" db="EMBL/GenBank/DDBJ databases">
        <authorList>
            <person name="Chen W.-M."/>
        </authorList>
    </citation>
    <scope>NUCLEOTIDE SEQUENCE [LARGE SCALE GENOMIC DNA]</scope>
    <source>
        <strain evidence="1 2">CCP-18</strain>
    </source>
</reference>
<protein>
    <submittedName>
        <fullName evidence="1">Peptidase</fullName>
    </submittedName>
</protein>
<dbReference type="Pfam" id="PF07277">
    <property type="entry name" value="SapC"/>
    <property type="match status" value="1"/>
</dbReference>
<sequence>MRWSGRTGASRSWTSTASAWTRCWSRACRPEASIPWPFPFLNRKTEMKFPPMYRSMTALDTVQHRELRVSQAAATLDNAKDLNAVFLNVVEFADACREFAIVFVRTGEGKDGKPAPVAPLAVLGLNQGENLFLKDGQWQGEYAPAYLRRYPFCMARLEAGSDRLAVCVDDSWSGFSTTEGERLFDDKGEPTEFTKGLVTFLESFETESDRTQQACNEMDEAGLFEEMRFEAQVGDGPKIEVTGFLAVNHEKLMALPDDKVLAFHRNGLLQLVEMHRLSLANMSRLAAKRNKL</sequence>